<dbReference type="AlphaFoldDB" id="A0A0A2G1E5"/>
<organism evidence="1 2">
    <name type="scientific">Porphyromonas gingivicanis</name>
    <dbReference type="NCBI Taxonomy" id="266762"/>
    <lineage>
        <taxon>Bacteria</taxon>
        <taxon>Pseudomonadati</taxon>
        <taxon>Bacteroidota</taxon>
        <taxon>Bacteroidia</taxon>
        <taxon>Bacteroidales</taxon>
        <taxon>Porphyromonadaceae</taxon>
        <taxon>Porphyromonas</taxon>
    </lineage>
</organism>
<keyword evidence="2" id="KW-1185">Reference proteome</keyword>
<proteinExistence type="predicted"/>
<dbReference type="EMBL" id="JQZW01000019">
    <property type="protein sequence ID" value="KGN97108.1"/>
    <property type="molecule type" value="Genomic_DNA"/>
</dbReference>
<accession>A0A0A2G1E5</accession>
<name>A0A0A2G1E5_9PORP</name>
<gene>
    <name evidence="1" type="ORF">HQ36_08815</name>
</gene>
<evidence type="ECO:0000313" key="1">
    <source>
        <dbReference type="EMBL" id="KGN97108.1"/>
    </source>
</evidence>
<sequence>MLLFWLHLNYIYIFTYYGIQSKCILPNYPTDRYNPLESLDEPFGTKPLKLSKQRINGFE</sequence>
<dbReference type="Proteomes" id="UP000030134">
    <property type="component" value="Unassembled WGS sequence"/>
</dbReference>
<protein>
    <submittedName>
        <fullName evidence="1">Uncharacterized protein</fullName>
    </submittedName>
</protein>
<reference evidence="1 2" key="1">
    <citation type="submission" date="2014-08" db="EMBL/GenBank/DDBJ databases">
        <title>Porphyromonas gingivicanis strain:COT-022_OH1391 Genome sequencing.</title>
        <authorList>
            <person name="Wallis C."/>
            <person name="Deusch O."/>
            <person name="O'Flynn C."/>
            <person name="Davis I."/>
            <person name="Jospin G."/>
            <person name="Darling A.E."/>
            <person name="Coil D.A."/>
            <person name="Alexiev A."/>
            <person name="Horsfall A."/>
            <person name="Kirkwood N."/>
            <person name="Harris S."/>
            <person name="Eisen J.A."/>
        </authorList>
    </citation>
    <scope>NUCLEOTIDE SEQUENCE [LARGE SCALE GENOMIC DNA]</scope>
    <source>
        <strain evidence="2">COT-022 OH1391</strain>
    </source>
</reference>
<dbReference type="STRING" id="266762.HQ36_08815"/>
<comment type="caution">
    <text evidence="1">The sequence shown here is derived from an EMBL/GenBank/DDBJ whole genome shotgun (WGS) entry which is preliminary data.</text>
</comment>
<evidence type="ECO:0000313" key="2">
    <source>
        <dbReference type="Proteomes" id="UP000030134"/>
    </source>
</evidence>